<dbReference type="InterPro" id="IPR050103">
    <property type="entry name" value="Class-III_PLP-dep_AT"/>
</dbReference>
<evidence type="ECO:0000313" key="7">
    <source>
        <dbReference type="EMBL" id="GHF10940.1"/>
    </source>
</evidence>
<evidence type="ECO:0000256" key="5">
    <source>
        <dbReference type="ARBA" id="ARBA00022898"/>
    </source>
</evidence>
<dbReference type="PANTHER" id="PTHR11986:SF79">
    <property type="entry name" value="ACETYLORNITHINE AMINOTRANSFERASE, MITOCHONDRIAL"/>
    <property type="match status" value="1"/>
</dbReference>
<dbReference type="InterPro" id="IPR015421">
    <property type="entry name" value="PyrdxlP-dep_Trfase_major"/>
</dbReference>
<dbReference type="NCBIfam" id="NF002874">
    <property type="entry name" value="PRK03244.1"/>
    <property type="match status" value="1"/>
</dbReference>
<dbReference type="Gene3D" id="3.40.640.10">
    <property type="entry name" value="Type I PLP-dependent aspartate aminotransferase-like (Major domain)"/>
    <property type="match status" value="1"/>
</dbReference>
<evidence type="ECO:0000256" key="2">
    <source>
        <dbReference type="ARBA" id="ARBA00022576"/>
    </source>
</evidence>
<dbReference type="CDD" id="cd00610">
    <property type="entry name" value="OAT_like"/>
    <property type="match status" value="1"/>
</dbReference>
<evidence type="ECO:0000256" key="6">
    <source>
        <dbReference type="RuleBase" id="RU003560"/>
    </source>
</evidence>
<dbReference type="AlphaFoldDB" id="A0A8J3GPC1"/>
<dbReference type="EMBL" id="BNAI01000001">
    <property type="protein sequence ID" value="GHF10940.1"/>
    <property type="molecule type" value="Genomic_DNA"/>
</dbReference>
<dbReference type="InterPro" id="IPR015422">
    <property type="entry name" value="PyrdxlP-dep_Trfase_small"/>
</dbReference>
<dbReference type="GO" id="GO:0030170">
    <property type="term" value="F:pyridoxal phosphate binding"/>
    <property type="evidence" value="ECO:0007669"/>
    <property type="project" value="InterPro"/>
</dbReference>
<keyword evidence="4" id="KW-0808">Transferase</keyword>
<protein>
    <submittedName>
        <fullName evidence="7">Acetylornithine aminotransferase</fullName>
    </submittedName>
</protein>
<keyword evidence="5 6" id="KW-0663">Pyridoxal phosphate</keyword>
<dbReference type="Gene3D" id="3.90.1150.10">
    <property type="entry name" value="Aspartate Aminotransferase, domain 1"/>
    <property type="match status" value="1"/>
</dbReference>
<comment type="caution">
    <text evidence="7">The sequence shown here is derived from an EMBL/GenBank/DDBJ whole genome shotgun (WGS) entry which is preliminary data.</text>
</comment>
<dbReference type="Pfam" id="PF00202">
    <property type="entry name" value="Aminotran_3"/>
    <property type="match status" value="1"/>
</dbReference>
<keyword evidence="8" id="KW-1185">Reference proteome</keyword>
<organism evidence="7 8">
    <name type="scientific">Pseudolysinimonas yzui</name>
    <dbReference type="NCBI Taxonomy" id="2708254"/>
    <lineage>
        <taxon>Bacteria</taxon>
        <taxon>Bacillati</taxon>
        <taxon>Actinomycetota</taxon>
        <taxon>Actinomycetes</taxon>
        <taxon>Micrococcales</taxon>
        <taxon>Microbacteriaceae</taxon>
        <taxon>Pseudolysinimonas</taxon>
    </lineage>
</organism>
<dbReference type="NCBIfam" id="TIGR00707">
    <property type="entry name" value="argD"/>
    <property type="match status" value="1"/>
</dbReference>
<evidence type="ECO:0000256" key="4">
    <source>
        <dbReference type="ARBA" id="ARBA00022679"/>
    </source>
</evidence>
<dbReference type="InterPro" id="IPR004636">
    <property type="entry name" value="AcOrn/SuccOrn_fam"/>
</dbReference>
<reference evidence="7" key="2">
    <citation type="submission" date="2020-09" db="EMBL/GenBank/DDBJ databases">
        <authorList>
            <person name="Sun Q."/>
            <person name="Zhou Y."/>
        </authorList>
    </citation>
    <scope>NUCLEOTIDE SEQUENCE</scope>
    <source>
        <strain evidence="7">CGMCC 1.16548</strain>
    </source>
</reference>
<comment type="cofactor">
    <cofactor evidence="1">
        <name>pyridoxal 5'-phosphate</name>
        <dbReference type="ChEBI" id="CHEBI:597326"/>
    </cofactor>
</comment>
<dbReference type="InterPro" id="IPR005814">
    <property type="entry name" value="Aminotrans_3"/>
</dbReference>
<dbReference type="FunFam" id="3.40.640.10:FF:000004">
    <property type="entry name" value="Acetylornithine aminotransferase"/>
    <property type="match status" value="1"/>
</dbReference>
<dbReference type="GO" id="GO:0042802">
    <property type="term" value="F:identical protein binding"/>
    <property type="evidence" value="ECO:0007669"/>
    <property type="project" value="TreeGrafter"/>
</dbReference>
<keyword evidence="3" id="KW-0028">Amino-acid biosynthesis</keyword>
<dbReference type="PIRSF" id="PIRSF000521">
    <property type="entry name" value="Transaminase_4ab_Lys_Orn"/>
    <property type="match status" value="1"/>
</dbReference>
<sequence>MSDRFREAMFSYAPTPLKVLARGEGARVWDVDGVEYLDFLAGIAVNALGHAHPVFVDAVSRQAATLAHVSNYFASEPQLELAERLKRLTGGTSVFFCNSGTEAMEAAVKIARRTGRPRILALEKSFHGRTLGALSITGKPALREPFEPLLPGPEFLPTTVDALEAAIGDDVAALVLEPIKGEAGVLDLPEGYLARARELTAQHGALLILDEIQTGAGRTGEWFAFQHEGALPSGTMPDVVALAKGIGGGFPIGALVAFGTAGDILKPGDHGTTFGGNPLATATANAVLGEIERADLVGNARAMGGRIRAGLATLAHPAITDVSGRGLLVGIGLTGPWANAVAARALELGLIVNAAAEDRIRLAPPLTIDDADVDRFLDLFTQALAATESSSS</sequence>
<evidence type="ECO:0000256" key="3">
    <source>
        <dbReference type="ARBA" id="ARBA00022605"/>
    </source>
</evidence>
<dbReference type="InterPro" id="IPR015424">
    <property type="entry name" value="PyrdxlP-dep_Trfase"/>
</dbReference>
<dbReference type="GO" id="GO:0008483">
    <property type="term" value="F:transaminase activity"/>
    <property type="evidence" value="ECO:0007669"/>
    <property type="project" value="UniProtKB-KW"/>
</dbReference>
<dbReference type="RefSeq" id="WP_191282275.1">
    <property type="nucleotide sequence ID" value="NZ_BNAI01000001.1"/>
</dbReference>
<reference evidence="7" key="1">
    <citation type="journal article" date="2014" name="Int. J. Syst. Evol. Microbiol.">
        <title>Complete genome sequence of Corynebacterium casei LMG S-19264T (=DSM 44701T), isolated from a smear-ripened cheese.</title>
        <authorList>
            <consortium name="US DOE Joint Genome Institute (JGI-PGF)"/>
            <person name="Walter F."/>
            <person name="Albersmeier A."/>
            <person name="Kalinowski J."/>
            <person name="Ruckert C."/>
        </authorList>
    </citation>
    <scope>NUCLEOTIDE SEQUENCE</scope>
    <source>
        <strain evidence="7">CGMCC 1.16548</strain>
    </source>
</reference>
<gene>
    <name evidence="7" type="primary">argD</name>
    <name evidence="7" type="ORF">GCM10011600_10110</name>
</gene>
<proteinExistence type="inferred from homology"/>
<evidence type="ECO:0000256" key="1">
    <source>
        <dbReference type="ARBA" id="ARBA00001933"/>
    </source>
</evidence>
<name>A0A8J3GPC1_9MICO</name>
<keyword evidence="2 7" id="KW-0032">Aminotransferase</keyword>
<dbReference type="SUPFAM" id="SSF53383">
    <property type="entry name" value="PLP-dependent transferases"/>
    <property type="match status" value="1"/>
</dbReference>
<accession>A0A8J3GPC1</accession>
<comment type="similarity">
    <text evidence="6">Belongs to the class-III pyridoxal-phosphate-dependent aminotransferase family.</text>
</comment>
<dbReference type="Proteomes" id="UP000617531">
    <property type="component" value="Unassembled WGS sequence"/>
</dbReference>
<evidence type="ECO:0000313" key="8">
    <source>
        <dbReference type="Proteomes" id="UP000617531"/>
    </source>
</evidence>
<dbReference type="PANTHER" id="PTHR11986">
    <property type="entry name" value="AMINOTRANSFERASE CLASS III"/>
    <property type="match status" value="1"/>
</dbReference>
<dbReference type="GO" id="GO:0006526">
    <property type="term" value="P:L-arginine biosynthetic process"/>
    <property type="evidence" value="ECO:0007669"/>
    <property type="project" value="UniProtKB-ARBA"/>
</dbReference>